<dbReference type="InterPro" id="IPR003358">
    <property type="entry name" value="tRNA_(Gua-N-7)_MeTrfase_Trmb"/>
</dbReference>
<dbReference type="HAMAP" id="MF_01057">
    <property type="entry name" value="tRNA_methyltr_TrmB"/>
    <property type="match status" value="1"/>
</dbReference>
<name>A0A6J6HVD6_9ZZZZ</name>
<dbReference type="PANTHER" id="PTHR23417:SF14">
    <property type="entry name" value="PENTACOTRIPEPTIDE-REPEAT REGION OF PRORP DOMAIN-CONTAINING PROTEIN"/>
    <property type="match status" value="1"/>
</dbReference>
<dbReference type="Gene3D" id="3.40.50.150">
    <property type="entry name" value="Vaccinia Virus protein VP39"/>
    <property type="match status" value="1"/>
</dbReference>
<evidence type="ECO:0000313" key="9">
    <source>
        <dbReference type="EMBL" id="CAB4651946.1"/>
    </source>
</evidence>
<protein>
    <recommendedName>
        <fullName evidence="2">tRNA (guanine(46)-N(7))-methyltransferase</fullName>
        <ecNumber evidence="2">2.1.1.33</ecNumber>
    </recommendedName>
</protein>
<evidence type="ECO:0000313" key="10">
    <source>
        <dbReference type="EMBL" id="CAB4698835.1"/>
    </source>
</evidence>
<dbReference type="EMBL" id="CAEZSY010000048">
    <property type="protein sequence ID" value="CAB4553018.1"/>
    <property type="molecule type" value="Genomic_DNA"/>
</dbReference>
<dbReference type="SUPFAM" id="SSF53335">
    <property type="entry name" value="S-adenosyl-L-methionine-dependent methyltransferases"/>
    <property type="match status" value="1"/>
</dbReference>
<sequence>MERPSNRSYALRGNRLTRAQALAMQTQWGNFSLQVESELRINDLFPDKKQVILEIGSGMGEATAGIAEHFPDTGFVAVEMHNPGLGALLLLIIEKKLQNIKLIREDATHLLNNFIPDNSLDAVHLYFPDPWPKNRQHKRRIVQPEFVELIASKLKPDGYIHIATDWQPYADWIKVRFDDNKRFNGGVIARPDWRPISKFEGQGLKKGHAVTDLKYKKIK</sequence>
<evidence type="ECO:0000256" key="4">
    <source>
        <dbReference type="ARBA" id="ARBA00022679"/>
    </source>
</evidence>
<dbReference type="InterPro" id="IPR029063">
    <property type="entry name" value="SAM-dependent_MTases_sf"/>
</dbReference>
<organism evidence="8">
    <name type="scientific">freshwater metagenome</name>
    <dbReference type="NCBI Taxonomy" id="449393"/>
    <lineage>
        <taxon>unclassified sequences</taxon>
        <taxon>metagenomes</taxon>
        <taxon>ecological metagenomes</taxon>
    </lineage>
</organism>
<proteinExistence type="inferred from homology"/>
<evidence type="ECO:0000313" key="7">
    <source>
        <dbReference type="EMBL" id="CAB4553018.1"/>
    </source>
</evidence>
<evidence type="ECO:0000256" key="3">
    <source>
        <dbReference type="ARBA" id="ARBA00022603"/>
    </source>
</evidence>
<dbReference type="InterPro" id="IPR055361">
    <property type="entry name" value="tRNA_methyltr_TrmB_bact"/>
</dbReference>
<keyword evidence="4" id="KW-0808">Transferase</keyword>
<keyword evidence="6" id="KW-0819">tRNA processing</keyword>
<reference evidence="8" key="1">
    <citation type="submission" date="2020-05" db="EMBL/GenBank/DDBJ databases">
        <authorList>
            <person name="Chiriac C."/>
            <person name="Salcher M."/>
            <person name="Ghai R."/>
            <person name="Kavagutti S V."/>
        </authorList>
    </citation>
    <scope>NUCLEOTIDE SEQUENCE</scope>
</reference>
<keyword evidence="3" id="KW-0489">Methyltransferase</keyword>
<dbReference type="EMBL" id="CAEZWN010000024">
    <property type="protein sequence ID" value="CAB4651946.1"/>
    <property type="molecule type" value="Genomic_DNA"/>
</dbReference>
<comment type="catalytic activity">
    <reaction evidence="1">
        <text>guanosine(46) in tRNA + S-adenosyl-L-methionine = N(7)-methylguanosine(46) in tRNA + S-adenosyl-L-homocysteine</text>
        <dbReference type="Rhea" id="RHEA:42708"/>
        <dbReference type="Rhea" id="RHEA-COMP:10188"/>
        <dbReference type="Rhea" id="RHEA-COMP:10189"/>
        <dbReference type="ChEBI" id="CHEBI:57856"/>
        <dbReference type="ChEBI" id="CHEBI:59789"/>
        <dbReference type="ChEBI" id="CHEBI:74269"/>
        <dbReference type="ChEBI" id="CHEBI:74480"/>
        <dbReference type="EC" id="2.1.1.33"/>
    </reaction>
</comment>
<dbReference type="EC" id="2.1.1.33" evidence="2"/>
<dbReference type="GO" id="GO:0008176">
    <property type="term" value="F:tRNA (guanine(46)-N7)-methyltransferase activity"/>
    <property type="evidence" value="ECO:0007669"/>
    <property type="project" value="UniProtKB-EC"/>
</dbReference>
<evidence type="ECO:0000256" key="5">
    <source>
        <dbReference type="ARBA" id="ARBA00022691"/>
    </source>
</evidence>
<gene>
    <name evidence="7" type="ORF">UFOPK1509_00444</name>
    <name evidence="8" type="ORF">UFOPK1854_00882</name>
    <name evidence="9" type="ORF">UFOPK2252_00407</name>
    <name evidence="10" type="ORF">UFOPK2592_00646</name>
</gene>
<evidence type="ECO:0000256" key="6">
    <source>
        <dbReference type="ARBA" id="ARBA00022694"/>
    </source>
</evidence>
<dbReference type="NCBIfam" id="TIGR00091">
    <property type="entry name" value="tRNA (guanosine(46)-N7)-methyltransferase TrmB"/>
    <property type="match status" value="1"/>
</dbReference>
<dbReference type="PANTHER" id="PTHR23417">
    <property type="entry name" value="3-DEOXY-D-MANNO-OCTULOSONIC-ACID TRANSFERASE/TRNA GUANINE-N 7 - -METHYLTRANSFERASE"/>
    <property type="match status" value="1"/>
</dbReference>
<keyword evidence="5" id="KW-0949">S-adenosyl-L-methionine</keyword>
<evidence type="ECO:0000256" key="2">
    <source>
        <dbReference type="ARBA" id="ARBA00011977"/>
    </source>
</evidence>
<dbReference type="Pfam" id="PF02390">
    <property type="entry name" value="Methyltransf_4"/>
    <property type="match status" value="1"/>
</dbReference>
<dbReference type="EMBL" id="CAEZUT010000111">
    <property type="protein sequence ID" value="CAB4616553.1"/>
    <property type="molecule type" value="Genomic_DNA"/>
</dbReference>
<dbReference type="EMBL" id="CAEZXU010000043">
    <property type="protein sequence ID" value="CAB4698835.1"/>
    <property type="molecule type" value="Genomic_DNA"/>
</dbReference>
<dbReference type="GO" id="GO:0043527">
    <property type="term" value="C:tRNA methyltransferase complex"/>
    <property type="evidence" value="ECO:0007669"/>
    <property type="project" value="TreeGrafter"/>
</dbReference>
<evidence type="ECO:0000256" key="1">
    <source>
        <dbReference type="ARBA" id="ARBA00000142"/>
    </source>
</evidence>
<dbReference type="PROSITE" id="PS51625">
    <property type="entry name" value="SAM_MT_TRMB"/>
    <property type="match status" value="1"/>
</dbReference>
<accession>A0A6J6HVD6</accession>
<dbReference type="CDD" id="cd02440">
    <property type="entry name" value="AdoMet_MTases"/>
    <property type="match status" value="1"/>
</dbReference>
<dbReference type="AlphaFoldDB" id="A0A6J6HVD6"/>
<evidence type="ECO:0000313" key="8">
    <source>
        <dbReference type="EMBL" id="CAB4616553.1"/>
    </source>
</evidence>